<dbReference type="Gene3D" id="3.90.1140.10">
    <property type="entry name" value="Cyclic phosphodiesterase"/>
    <property type="match status" value="1"/>
</dbReference>
<evidence type="ECO:0000313" key="1">
    <source>
        <dbReference type="EMBL" id="NMJ42198.1"/>
    </source>
</evidence>
<dbReference type="RefSeq" id="WP_170054444.1">
    <property type="nucleotide sequence ID" value="NZ_JABBKX010000004.1"/>
</dbReference>
<dbReference type="Pfam" id="PF06299">
    <property type="entry name" value="DUF1045"/>
    <property type="match status" value="1"/>
</dbReference>
<protein>
    <submittedName>
        <fullName evidence="1">DUF1045 domain-containing protein</fullName>
    </submittedName>
</protein>
<dbReference type="EMBL" id="JABBKX010000004">
    <property type="protein sequence ID" value="NMJ42198.1"/>
    <property type="molecule type" value="Genomic_DNA"/>
</dbReference>
<dbReference type="AlphaFoldDB" id="A0A848EFQ7"/>
<name>A0A848EFQ7_9PROT</name>
<dbReference type="InterPro" id="IPR009389">
    <property type="entry name" value="DUF1045"/>
</dbReference>
<accession>A0A848EFQ7</accession>
<dbReference type="NCBIfam" id="TIGR03223">
    <property type="entry name" value="Phn_opern_protn"/>
    <property type="match status" value="1"/>
</dbReference>
<proteinExistence type="predicted"/>
<organism evidence="1 2">
    <name type="scientific">Neoroseomonas marina</name>
    <dbReference type="NCBI Taxonomy" id="1232220"/>
    <lineage>
        <taxon>Bacteria</taxon>
        <taxon>Pseudomonadati</taxon>
        <taxon>Pseudomonadota</taxon>
        <taxon>Alphaproteobacteria</taxon>
        <taxon>Acetobacterales</taxon>
        <taxon>Acetobacteraceae</taxon>
        <taxon>Neoroseomonas</taxon>
    </lineage>
</organism>
<reference evidence="1 2" key="1">
    <citation type="submission" date="2020-03" db="EMBL/GenBank/DDBJ databases">
        <authorList>
            <person name="Sun Q."/>
        </authorList>
    </citation>
    <scope>NUCLEOTIDE SEQUENCE [LARGE SCALE GENOMIC DNA]</scope>
    <source>
        <strain evidence="1 2">JC162</strain>
    </source>
</reference>
<comment type="caution">
    <text evidence="1">The sequence shown here is derived from an EMBL/GenBank/DDBJ whole genome shotgun (WGS) entry which is preliminary data.</text>
</comment>
<evidence type="ECO:0000313" key="2">
    <source>
        <dbReference type="Proteomes" id="UP000548582"/>
    </source>
</evidence>
<keyword evidence="2" id="KW-1185">Reference proteome</keyword>
<dbReference type="Proteomes" id="UP000548582">
    <property type="component" value="Unassembled WGS sequence"/>
</dbReference>
<gene>
    <name evidence="1" type="ORF">GWK16_13160</name>
</gene>
<sequence>MTPWRLALYWAPEENDALHALGSTWLGRDAASGRAQTQPAVDGMDLAELTADPRGYGLHATLKPPFRLARGYAAARDAAAALAGRTAPFDLPPLAVHDLDGFLALRESAPCPALTAFANACVEALDDHRVPPSEAEIARRRPERLSARQRDYLDRWGYPYVFEEWRFHVTLTRRLAPKEKAVVMPAVTAFLGEAPGRKRQVTSLSLFVQPAPGAPFTIAERLPLRG</sequence>
<dbReference type="PIRSF" id="PIRSF033328">
    <property type="entry name" value="Phest_Mll4975"/>
    <property type="match status" value="1"/>
</dbReference>